<dbReference type="OrthoDB" id="6107611at2"/>
<organism evidence="2 5">
    <name type="scientific">Marinomonas gallaica</name>
    <dbReference type="NCBI Taxonomy" id="1806667"/>
    <lineage>
        <taxon>Bacteria</taxon>
        <taxon>Pseudomonadati</taxon>
        <taxon>Pseudomonadota</taxon>
        <taxon>Gammaproteobacteria</taxon>
        <taxon>Oceanospirillales</taxon>
        <taxon>Oceanospirillaceae</taxon>
        <taxon>Marinomonas</taxon>
    </lineage>
</organism>
<sequence length="64" mass="7466">MSLIALMNYLKDSLEQRRTNATFKHLDDHVLRDIGFIRDQGNIRPLSGTQKERSRPPEKRLSDS</sequence>
<protein>
    <recommendedName>
        <fullName evidence="6">DUF1127 domain-containing protein</fullName>
    </recommendedName>
</protein>
<feature type="region of interest" description="Disordered" evidence="1">
    <location>
        <begin position="41"/>
        <end position="64"/>
    </location>
</feature>
<evidence type="ECO:0000313" key="3">
    <source>
        <dbReference type="EMBL" id="SBT21866.1"/>
    </source>
</evidence>
<evidence type="ECO:0000313" key="2">
    <source>
        <dbReference type="EMBL" id="SBT18911.1"/>
    </source>
</evidence>
<dbReference type="Proteomes" id="UP000092871">
    <property type="component" value="Unassembled WGS sequence"/>
</dbReference>
<dbReference type="EMBL" id="FLRA01000023">
    <property type="protein sequence ID" value="SBT18911.1"/>
    <property type="molecule type" value="Genomic_DNA"/>
</dbReference>
<name>A0A1C3JUJ4_9GAMM</name>
<dbReference type="RefSeq" id="WP_067038091.1">
    <property type="nucleotide sequence ID" value="NZ_CP187511.1"/>
</dbReference>
<dbReference type="Proteomes" id="UP000092840">
    <property type="component" value="Unassembled WGS sequence"/>
</dbReference>
<gene>
    <name evidence="2" type="ORF">MGA5115_03072</name>
    <name evidence="3" type="ORF">MGA5116_02476</name>
</gene>
<dbReference type="AlphaFoldDB" id="A0A1C3JUJ4"/>
<evidence type="ECO:0008006" key="6">
    <source>
        <dbReference type="Google" id="ProtNLM"/>
    </source>
</evidence>
<accession>A0A1C3JUJ4</accession>
<evidence type="ECO:0000256" key="1">
    <source>
        <dbReference type="SAM" id="MobiDB-lite"/>
    </source>
</evidence>
<feature type="compositionally biased region" description="Basic and acidic residues" evidence="1">
    <location>
        <begin position="50"/>
        <end position="64"/>
    </location>
</feature>
<proteinExistence type="predicted"/>
<reference evidence="3 4" key="2">
    <citation type="submission" date="2016-06" db="EMBL/GenBank/DDBJ databases">
        <authorList>
            <person name="Rodrigo-Torres L."/>
            <person name="Arahal D.R."/>
        </authorList>
    </citation>
    <scope>NUCLEOTIDE SEQUENCE [LARGE SCALE GENOMIC DNA]</scope>
    <source>
        <strain evidence="3 4">CECT 5116</strain>
    </source>
</reference>
<evidence type="ECO:0000313" key="5">
    <source>
        <dbReference type="Proteomes" id="UP000092871"/>
    </source>
</evidence>
<dbReference type="EMBL" id="FLRB01000013">
    <property type="protein sequence ID" value="SBT21866.1"/>
    <property type="molecule type" value="Genomic_DNA"/>
</dbReference>
<reference evidence="2 5" key="1">
    <citation type="submission" date="2016-06" db="EMBL/GenBank/DDBJ databases">
        <authorList>
            <person name="Kjaerup R.B."/>
            <person name="Dalgaard T.S."/>
            <person name="Juul-Madsen H.R."/>
        </authorList>
    </citation>
    <scope>NUCLEOTIDE SEQUENCE [LARGE SCALE GENOMIC DNA]</scope>
    <source>
        <strain evidence="2 5">CECT 5115</strain>
    </source>
</reference>
<keyword evidence="4" id="KW-1185">Reference proteome</keyword>
<evidence type="ECO:0000313" key="4">
    <source>
        <dbReference type="Proteomes" id="UP000092840"/>
    </source>
</evidence>